<evidence type="ECO:0000256" key="2">
    <source>
        <dbReference type="SAM" id="MobiDB-lite"/>
    </source>
</evidence>
<dbReference type="SMART" id="SM00427">
    <property type="entry name" value="H2B"/>
    <property type="match status" value="1"/>
</dbReference>
<dbReference type="GO" id="GO:0030527">
    <property type="term" value="F:structural constituent of chromatin"/>
    <property type="evidence" value="ECO:0007669"/>
    <property type="project" value="InterPro"/>
</dbReference>
<reference evidence="4" key="1">
    <citation type="submission" date="2022-01" db="EMBL/GenBank/DDBJ databases">
        <title>Genome Sequence Resource for Two Populations of Ditylenchus destructor, the Migratory Endoparasitic Phytonematode.</title>
        <authorList>
            <person name="Zhang H."/>
            <person name="Lin R."/>
            <person name="Xie B."/>
        </authorList>
    </citation>
    <scope>NUCLEOTIDE SEQUENCE</scope>
    <source>
        <strain evidence="4">BazhouSP</strain>
    </source>
</reference>
<protein>
    <submittedName>
        <fullName evidence="4">Core histone h2A/H2B/H3/H4 domain-containing protein</fullName>
    </submittedName>
</protein>
<dbReference type="FunFam" id="1.10.20.10:FF:000043">
    <property type="entry name" value="Histone H2B"/>
    <property type="match status" value="1"/>
</dbReference>
<proteinExistence type="inferred from homology"/>
<dbReference type="SUPFAM" id="SSF47113">
    <property type="entry name" value="Histone-fold"/>
    <property type="match status" value="1"/>
</dbReference>
<dbReference type="Pfam" id="PF00125">
    <property type="entry name" value="Histone"/>
    <property type="match status" value="1"/>
</dbReference>
<dbReference type="PANTHER" id="PTHR23428">
    <property type="entry name" value="HISTONE H2B"/>
    <property type="match status" value="1"/>
</dbReference>
<dbReference type="InterPro" id="IPR009072">
    <property type="entry name" value="Histone-fold"/>
</dbReference>
<dbReference type="GO" id="GO:0046982">
    <property type="term" value="F:protein heterodimerization activity"/>
    <property type="evidence" value="ECO:0007669"/>
    <property type="project" value="InterPro"/>
</dbReference>
<evidence type="ECO:0000313" key="4">
    <source>
        <dbReference type="EMBL" id="KAI1692400.1"/>
    </source>
</evidence>
<dbReference type="GO" id="GO:0003677">
    <property type="term" value="F:DNA binding"/>
    <property type="evidence" value="ECO:0007669"/>
    <property type="project" value="InterPro"/>
</dbReference>
<dbReference type="GO" id="GO:0005634">
    <property type="term" value="C:nucleus"/>
    <property type="evidence" value="ECO:0007669"/>
    <property type="project" value="UniProtKB-ARBA"/>
</dbReference>
<dbReference type="Proteomes" id="UP001201812">
    <property type="component" value="Unassembled WGS sequence"/>
</dbReference>
<dbReference type="CDD" id="cd22910">
    <property type="entry name" value="HFD_H2B"/>
    <property type="match status" value="1"/>
</dbReference>
<accession>A0AAD4QVV5</accession>
<keyword evidence="5" id="KW-1185">Reference proteome</keyword>
<evidence type="ECO:0000256" key="1">
    <source>
        <dbReference type="ARBA" id="ARBA00006846"/>
    </source>
</evidence>
<comment type="caution">
    <text evidence="4">The sequence shown here is derived from an EMBL/GenBank/DDBJ whole genome shotgun (WGS) entry which is preliminary data.</text>
</comment>
<evidence type="ECO:0000259" key="3">
    <source>
        <dbReference type="Pfam" id="PF00125"/>
    </source>
</evidence>
<dbReference type="PRINTS" id="PR00621">
    <property type="entry name" value="HISTONEH2B"/>
</dbReference>
<name>A0AAD4QVV5_9BILA</name>
<dbReference type="AlphaFoldDB" id="A0AAD4QVV5"/>
<evidence type="ECO:0000313" key="5">
    <source>
        <dbReference type="Proteomes" id="UP001201812"/>
    </source>
</evidence>
<dbReference type="Gene3D" id="1.10.20.10">
    <property type="entry name" value="Histone, subunit A"/>
    <property type="match status" value="1"/>
</dbReference>
<comment type="similarity">
    <text evidence="1">Belongs to the histone H2B family.</text>
</comment>
<dbReference type="EMBL" id="JAKKPZ010000773">
    <property type="protein sequence ID" value="KAI1692400.1"/>
    <property type="molecule type" value="Genomic_DNA"/>
</dbReference>
<feature type="domain" description="Core Histone H2A/H2B/H3" evidence="3">
    <location>
        <begin position="74"/>
        <end position="156"/>
    </location>
</feature>
<feature type="region of interest" description="Disordered" evidence="2">
    <location>
        <begin position="47"/>
        <end position="67"/>
    </location>
</feature>
<sequence length="184" mass="20140">MSSPSLGRSGSKLGLAEFCRPLLMMVTVNLSSTVKLSFSTNILRNKMARPKATKKGPSGATEKTTSGRVNKGRIAGKKNKSRKGAFALYIYRVLKQVHPEMRASKEGMSAMNSFTMDLFERIAAESGRLAQHNLKAHRKQKNSVISSRDVQTATRLILPGELAKHAVSEGTKAVTKYFAAKQNK</sequence>
<dbReference type="InterPro" id="IPR000558">
    <property type="entry name" value="Histone_H2B"/>
</dbReference>
<organism evidence="4 5">
    <name type="scientific">Ditylenchus destructor</name>
    <dbReference type="NCBI Taxonomy" id="166010"/>
    <lineage>
        <taxon>Eukaryota</taxon>
        <taxon>Metazoa</taxon>
        <taxon>Ecdysozoa</taxon>
        <taxon>Nematoda</taxon>
        <taxon>Chromadorea</taxon>
        <taxon>Rhabditida</taxon>
        <taxon>Tylenchina</taxon>
        <taxon>Tylenchomorpha</taxon>
        <taxon>Sphaerularioidea</taxon>
        <taxon>Anguinidae</taxon>
        <taxon>Anguininae</taxon>
        <taxon>Ditylenchus</taxon>
    </lineage>
</organism>
<dbReference type="InterPro" id="IPR007125">
    <property type="entry name" value="H2A/H2B/H3"/>
</dbReference>
<dbReference type="GO" id="GO:0000786">
    <property type="term" value="C:nucleosome"/>
    <property type="evidence" value="ECO:0007669"/>
    <property type="project" value="InterPro"/>
</dbReference>
<gene>
    <name evidence="4" type="ORF">DdX_21277</name>
</gene>